<organism evidence="3 4">
    <name type="scientific">Mesonia sediminis</name>
    <dbReference type="NCBI Taxonomy" id="1703946"/>
    <lineage>
        <taxon>Bacteria</taxon>
        <taxon>Pseudomonadati</taxon>
        <taxon>Bacteroidota</taxon>
        <taxon>Flavobacteriia</taxon>
        <taxon>Flavobacteriales</taxon>
        <taxon>Flavobacteriaceae</taxon>
        <taxon>Mesonia</taxon>
    </lineage>
</organism>
<dbReference type="SUPFAM" id="SSF48317">
    <property type="entry name" value="Acid phosphatase/Vanadium-dependent haloperoxidase"/>
    <property type="match status" value="1"/>
</dbReference>
<protein>
    <submittedName>
        <fullName evidence="3">Phosphatase PAP2 family protein</fullName>
    </submittedName>
</protein>
<dbReference type="EMBL" id="JBHULZ010000041">
    <property type="protein sequence ID" value="MFD2698651.1"/>
    <property type="molecule type" value="Genomic_DNA"/>
</dbReference>
<gene>
    <name evidence="3" type="ORF">ACFSQ0_11660</name>
</gene>
<dbReference type="CDD" id="cd03395">
    <property type="entry name" value="PAP2_like_4"/>
    <property type="match status" value="1"/>
</dbReference>
<dbReference type="PANTHER" id="PTHR14969:SF13">
    <property type="entry name" value="AT30094P"/>
    <property type="match status" value="1"/>
</dbReference>
<feature type="transmembrane region" description="Helical" evidence="1">
    <location>
        <begin position="108"/>
        <end position="128"/>
    </location>
</feature>
<sequence length="191" mass="22140">MPTIEQLLQWDQELFLYLNNLGTPTWDWFWIFITHKFAAIPMYAYLLYLLYKNYNLKTLGITLVFIALLITATDQLANVFKDAFARPRPCKEDFMAQGRFLMDYCGKYGYFSAHAASSTALAIFLGNILKKWYKLAFPLLFIWAMLVSYSRIYVGKHYPGDVITGILIGSIIGFLFYKLHQISINKLNAKV</sequence>
<dbReference type="Gene3D" id="1.20.144.10">
    <property type="entry name" value="Phosphatidic acid phosphatase type 2/haloperoxidase"/>
    <property type="match status" value="1"/>
</dbReference>
<dbReference type="RefSeq" id="WP_379048455.1">
    <property type="nucleotide sequence ID" value="NZ_JBHULZ010000041.1"/>
</dbReference>
<evidence type="ECO:0000313" key="3">
    <source>
        <dbReference type="EMBL" id="MFD2698651.1"/>
    </source>
</evidence>
<feature type="transmembrane region" description="Helical" evidence="1">
    <location>
        <begin position="28"/>
        <end position="51"/>
    </location>
</feature>
<evidence type="ECO:0000256" key="1">
    <source>
        <dbReference type="SAM" id="Phobius"/>
    </source>
</evidence>
<dbReference type="InterPro" id="IPR000326">
    <property type="entry name" value="PAP2/HPO"/>
</dbReference>
<keyword evidence="1" id="KW-1133">Transmembrane helix</keyword>
<dbReference type="PANTHER" id="PTHR14969">
    <property type="entry name" value="SPHINGOSINE-1-PHOSPHATE PHOSPHOHYDROLASE"/>
    <property type="match status" value="1"/>
</dbReference>
<dbReference type="SMART" id="SM00014">
    <property type="entry name" value="acidPPc"/>
    <property type="match status" value="1"/>
</dbReference>
<dbReference type="Pfam" id="PF01569">
    <property type="entry name" value="PAP2"/>
    <property type="match status" value="1"/>
</dbReference>
<reference evidence="4" key="1">
    <citation type="journal article" date="2019" name="Int. J. Syst. Evol. Microbiol.">
        <title>The Global Catalogue of Microorganisms (GCM) 10K type strain sequencing project: providing services to taxonomists for standard genome sequencing and annotation.</title>
        <authorList>
            <consortium name="The Broad Institute Genomics Platform"/>
            <consortium name="The Broad Institute Genome Sequencing Center for Infectious Disease"/>
            <person name="Wu L."/>
            <person name="Ma J."/>
        </authorList>
    </citation>
    <scope>NUCLEOTIDE SEQUENCE [LARGE SCALE GENOMIC DNA]</scope>
    <source>
        <strain evidence="4">KCTC 42255</strain>
    </source>
</reference>
<feature type="transmembrane region" description="Helical" evidence="1">
    <location>
        <begin position="158"/>
        <end position="177"/>
    </location>
</feature>
<name>A0ABW5SFR7_9FLAO</name>
<proteinExistence type="predicted"/>
<keyword evidence="4" id="KW-1185">Reference proteome</keyword>
<accession>A0ABW5SFR7</accession>
<feature type="transmembrane region" description="Helical" evidence="1">
    <location>
        <begin position="58"/>
        <end position="77"/>
    </location>
</feature>
<comment type="caution">
    <text evidence="3">The sequence shown here is derived from an EMBL/GenBank/DDBJ whole genome shotgun (WGS) entry which is preliminary data.</text>
</comment>
<evidence type="ECO:0000313" key="4">
    <source>
        <dbReference type="Proteomes" id="UP001597357"/>
    </source>
</evidence>
<feature type="domain" description="Phosphatidic acid phosphatase type 2/haloperoxidase" evidence="2">
    <location>
        <begin position="63"/>
        <end position="177"/>
    </location>
</feature>
<dbReference type="Proteomes" id="UP001597357">
    <property type="component" value="Unassembled WGS sequence"/>
</dbReference>
<dbReference type="InterPro" id="IPR036938">
    <property type="entry name" value="PAP2/HPO_sf"/>
</dbReference>
<keyword evidence="1" id="KW-0472">Membrane</keyword>
<evidence type="ECO:0000259" key="2">
    <source>
        <dbReference type="SMART" id="SM00014"/>
    </source>
</evidence>
<keyword evidence="1" id="KW-0812">Transmembrane</keyword>
<feature type="transmembrane region" description="Helical" evidence="1">
    <location>
        <begin position="135"/>
        <end position="152"/>
    </location>
</feature>